<protein>
    <submittedName>
        <fullName evidence="1">Uncharacterized protein</fullName>
    </submittedName>
</protein>
<dbReference type="Proteomes" id="UP000295285">
    <property type="component" value="Unassembled WGS sequence"/>
</dbReference>
<accession>A0A4R4BGS7</accession>
<comment type="caution">
    <text evidence="1">The sequence shown here is derived from an EMBL/GenBank/DDBJ whole genome shotgun (WGS) entry which is preliminary data.</text>
</comment>
<organism evidence="1 2">
    <name type="scientific">Bacillus thuringiensis</name>
    <dbReference type="NCBI Taxonomy" id="1428"/>
    <lineage>
        <taxon>Bacteria</taxon>
        <taxon>Bacillati</taxon>
        <taxon>Bacillota</taxon>
        <taxon>Bacilli</taxon>
        <taxon>Bacillales</taxon>
        <taxon>Bacillaceae</taxon>
        <taxon>Bacillus</taxon>
        <taxon>Bacillus cereus group</taxon>
    </lineage>
</organism>
<proteinExistence type="predicted"/>
<dbReference type="AlphaFoldDB" id="A0A4R4BGS7"/>
<evidence type="ECO:0000313" key="2">
    <source>
        <dbReference type="Proteomes" id="UP000295285"/>
    </source>
</evidence>
<dbReference type="EMBL" id="SMDG01000004">
    <property type="protein sequence ID" value="TCW56932.1"/>
    <property type="molecule type" value="Genomic_DNA"/>
</dbReference>
<evidence type="ECO:0000313" key="1">
    <source>
        <dbReference type="EMBL" id="TCW56932.1"/>
    </source>
</evidence>
<gene>
    <name evidence="1" type="ORF">EC910_104286</name>
</gene>
<name>A0A4R4BGS7_BACTU</name>
<sequence>MPIPIKARAVGLNPDFHEKKRTIPTASSPPMNTPIGLKFICICRMKKKNFV</sequence>
<reference evidence="1 2" key="1">
    <citation type="submission" date="2019-03" db="EMBL/GenBank/DDBJ databases">
        <title>Above-ground endophytic microbial communities from plants in different locations in the United States.</title>
        <authorList>
            <person name="Frank C."/>
        </authorList>
    </citation>
    <scope>NUCLEOTIDE SEQUENCE [LARGE SCALE GENOMIC DNA]</scope>
    <source>
        <strain evidence="1 2">LP_2_YM</strain>
    </source>
</reference>